<evidence type="ECO:0000313" key="1">
    <source>
        <dbReference type="EMBL" id="KKN22791.1"/>
    </source>
</evidence>
<sequence length="82" mass="9563">MKNYKVVRWKKGKFYTPTHIAYRHFSQSLCKRIYSFAFEFGVVTYNVLIDNVDCAECVNIFTGLASEEYGKNKNPIVLRMGI</sequence>
<proteinExistence type="predicted"/>
<organism evidence="1">
    <name type="scientific">marine sediment metagenome</name>
    <dbReference type="NCBI Taxonomy" id="412755"/>
    <lineage>
        <taxon>unclassified sequences</taxon>
        <taxon>metagenomes</taxon>
        <taxon>ecological metagenomes</taxon>
    </lineage>
</organism>
<protein>
    <submittedName>
        <fullName evidence="1">Uncharacterized protein</fullName>
    </submittedName>
</protein>
<name>A0A0F9RCH5_9ZZZZ</name>
<dbReference type="AlphaFoldDB" id="A0A0F9RCH5"/>
<gene>
    <name evidence="1" type="ORF">LCGC14_0911530</name>
</gene>
<comment type="caution">
    <text evidence="1">The sequence shown here is derived from an EMBL/GenBank/DDBJ whole genome shotgun (WGS) entry which is preliminary data.</text>
</comment>
<dbReference type="EMBL" id="LAZR01003030">
    <property type="protein sequence ID" value="KKN22791.1"/>
    <property type="molecule type" value="Genomic_DNA"/>
</dbReference>
<accession>A0A0F9RCH5</accession>
<reference evidence="1" key="1">
    <citation type="journal article" date="2015" name="Nature">
        <title>Complex archaea that bridge the gap between prokaryotes and eukaryotes.</title>
        <authorList>
            <person name="Spang A."/>
            <person name="Saw J.H."/>
            <person name="Jorgensen S.L."/>
            <person name="Zaremba-Niedzwiedzka K."/>
            <person name="Martijn J."/>
            <person name="Lind A.E."/>
            <person name="van Eijk R."/>
            <person name="Schleper C."/>
            <person name="Guy L."/>
            <person name="Ettema T.J."/>
        </authorList>
    </citation>
    <scope>NUCLEOTIDE SEQUENCE</scope>
</reference>